<reference evidence="12 13" key="1">
    <citation type="submission" date="2023-12" db="EMBL/GenBank/DDBJ databases">
        <title>Baltic Sea Cyanobacteria.</title>
        <authorList>
            <person name="Delbaje E."/>
            <person name="Fewer D.P."/>
            <person name="Shishido T.K."/>
        </authorList>
    </citation>
    <scope>NUCLEOTIDE SEQUENCE [LARGE SCALE GENOMIC DNA]</scope>
    <source>
        <strain evidence="12 13">CCNP 1315</strain>
    </source>
</reference>
<evidence type="ECO:0000256" key="1">
    <source>
        <dbReference type="ARBA" id="ARBA00001974"/>
    </source>
</evidence>
<dbReference type="PRINTS" id="PR00368">
    <property type="entry name" value="FADPNR"/>
</dbReference>
<dbReference type="Gene3D" id="3.50.50.60">
    <property type="entry name" value="FAD/NAD(P)-binding domain"/>
    <property type="match status" value="2"/>
</dbReference>
<dbReference type="RefSeq" id="WP_323274439.1">
    <property type="nucleotide sequence ID" value="NZ_JAYGHT010000074.1"/>
</dbReference>
<dbReference type="InterPro" id="IPR001100">
    <property type="entry name" value="Pyr_nuc-diS_OxRdtase"/>
</dbReference>
<keyword evidence="5" id="KW-0521">NADP</keyword>
<proteinExistence type="inferred from homology"/>
<dbReference type="InterPro" id="IPR023753">
    <property type="entry name" value="FAD/NAD-binding_dom"/>
</dbReference>
<dbReference type="PRINTS" id="PR00411">
    <property type="entry name" value="PNDRDTASEI"/>
</dbReference>
<dbReference type="InterPro" id="IPR016156">
    <property type="entry name" value="FAD/NAD-linked_Rdtase_dimer_sf"/>
</dbReference>
<comment type="cofactor">
    <cofactor evidence="1">
        <name>FAD</name>
        <dbReference type="ChEBI" id="CHEBI:57692"/>
    </cofactor>
</comment>
<evidence type="ECO:0000256" key="8">
    <source>
        <dbReference type="ARBA" id="ARBA00023284"/>
    </source>
</evidence>
<evidence type="ECO:0000256" key="6">
    <source>
        <dbReference type="ARBA" id="ARBA00023002"/>
    </source>
</evidence>
<evidence type="ECO:0000256" key="5">
    <source>
        <dbReference type="ARBA" id="ARBA00022857"/>
    </source>
</evidence>
<evidence type="ECO:0000256" key="9">
    <source>
        <dbReference type="RuleBase" id="RU003691"/>
    </source>
</evidence>
<sequence length="473" mass="51124">MAVEYDLVIIGGGSGGLVVASAAAQLKAKVALVERDRLGGDCLWFGCVPSKSLIHASRVAYEVKNAARFGVHTEHPKIDFAKAADHVKTVIKTIEPHDSPERFRGLGVDVIFGDGKFSDRQTFEVNGRQLKARAFVISTGSRPAIPAIPGLTEAGFLTNEKVFSLQERPENFVIIGGGPIGCELGQAFSRLGSNVTIIESGNHLLQKEDPEAAQVVQDQLISEGIKILTQTRVEQVELKAGKKHIKAGENTIIASEILLAAGRVPNVESLNLEAAGVAVGKQGIQVNSKLQTTNPRIYACGDVIGGYQFTHVAGYEAVVVLTNALFFPVSKANYRVIPWATFTDPELARVGLTEKQAIERYGKDIYVLKQPFSGVDRAQAEGKTSGFAKIITRGNGEILGAHLVGPSAGELIHEVVLAMANNLKVSALTGIHIYPTLSEVNSKAGLLLKKQKFSQNKWQQNLLEKFFNWRRSL</sequence>
<gene>
    <name evidence="12" type="ORF">VB854_14235</name>
</gene>
<dbReference type="InterPro" id="IPR012999">
    <property type="entry name" value="Pyr_OxRdtase_I_AS"/>
</dbReference>
<comment type="similarity">
    <text evidence="2 9">Belongs to the class-I pyridine nucleotide-disulfide oxidoreductase family.</text>
</comment>
<evidence type="ECO:0000259" key="10">
    <source>
        <dbReference type="Pfam" id="PF02852"/>
    </source>
</evidence>
<keyword evidence="7" id="KW-1015">Disulfide bond</keyword>
<protein>
    <submittedName>
        <fullName evidence="12">Mercuric reductase</fullName>
    </submittedName>
</protein>
<dbReference type="Pfam" id="PF02852">
    <property type="entry name" value="Pyr_redox_dim"/>
    <property type="match status" value="1"/>
</dbReference>
<keyword evidence="6 9" id="KW-0560">Oxidoreductase</keyword>
<dbReference type="EMBL" id="JAYGHT010000074">
    <property type="protein sequence ID" value="MEA5520102.1"/>
    <property type="molecule type" value="Genomic_DNA"/>
</dbReference>
<dbReference type="InterPro" id="IPR004099">
    <property type="entry name" value="Pyr_nucl-diS_OxRdtase_dimer"/>
</dbReference>
<evidence type="ECO:0000313" key="12">
    <source>
        <dbReference type="EMBL" id="MEA5520102.1"/>
    </source>
</evidence>
<feature type="domain" description="FAD/NAD(P)-binding" evidence="11">
    <location>
        <begin position="5"/>
        <end position="317"/>
    </location>
</feature>
<feature type="domain" description="Pyridine nucleotide-disulphide oxidoreductase dimerisation" evidence="10">
    <location>
        <begin position="337"/>
        <end position="440"/>
    </location>
</feature>
<evidence type="ECO:0000256" key="7">
    <source>
        <dbReference type="ARBA" id="ARBA00023157"/>
    </source>
</evidence>
<dbReference type="SUPFAM" id="SSF55424">
    <property type="entry name" value="FAD/NAD-linked reductases, dimerisation (C-terminal) domain"/>
    <property type="match status" value="1"/>
</dbReference>
<dbReference type="PANTHER" id="PTHR43014">
    <property type="entry name" value="MERCURIC REDUCTASE"/>
    <property type="match status" value="1"/>
</dbReference>
<keyword evidence="3 9" id="KW-0285">Flavoprotein</keyword>
<dbReference type="Pfam" id="PF07992">
    <property type="entry name" value="Pyr_redox_2"/>
    <property type="match status" value="1"/>
</dbReference>
<dbReference type="PIRSF" id="PIRSF000350">
    <property type="entry name" value="Mercury_reductase_MerA"/>
    <property type="match status" value="1"/>
</dbReference>
<evidence type="ECO:0000256" key="3">
    <source>
        <dbReference type="ARBA" id="ARBA00022630"/>
    </source>
</evidence>
<dbReference type="InterPro" id="IPR036188">
    <property type="entry name" value="FAD/NAD-bd_sf"/>
</dbReference>
<evidence type="ECO:0000259" key="11">
    <source>
        <dbReference type="Pfam" id="PF07992"/>
    </source>
</evidence>
<keyword evidence="13" id="KW-1185">Reference proteome</keyword>
<comment type="caution">
    <text evidence="12">The sequence shown here is derived from an EMBL/GenBank/DDBJ whole genome shotgun (WGS) entry which is preliminary data.</text>
</comment>
<organism evidence="12 13">
    <name type="scientific">Limnoraphis robusta CCNP1315</name>
    <dbReference type="NCBI Taxonomy" id="3110306"/>
    <lineage>
        <taxon>Bacteria</taxon>
        <taxon>Bacillati</taxon>
        <taxon>Cyanobacteriota</taxon>
        <taxon>Cyanophyceae</taxon>
        <taxon>Oscillatoriophycideae</taxon>
        <taxon>Oscillatoriales</taxon>
        <taxon>Sirenicapillariaceae</taxon>
        <taxon>Limnoraphis</taxon>
    </lineage>
</organism>
<keyword evidence="4 9" id="KW-0274">FAD</keyword>
<dbReference type="Proteomes" id="UP001301728">
    <property type="component" value="Unassembled WGS sequence"/>
</dbReference>
<evidence type="ECO:0000256" key="2">
    <source>
        <dbReference type="ARBA" id="ARBA00007532"/>
    </source>
</evidence>
<evidence type="ECO:0000256" key="4">
    <source>
        <dbReference type="ARBA" id="ARBA00022827"/>
    </source>
</evidence>
<accession>A0ABU5TYT9</accession>
<dbReference type="SUPFAM" id="SSF51905">
    <property type="entry name" value="FAD/NAD(P)-binding domain"/>
    <property type="match status" value="1"/>
</dbReference>
<dbReference type="PROSITE" id="PS00076">
    <property type="entry name" value="PYRIDINE_REDOX_1"/>
    <property type="match status" value="1"/>
</dbReference>
<keyword evidence="8 9" id="KW-0676">Redox-active center</keyword>
<evidence type="ECO:0000313" key="13">
    <source>
        <dbReference type="Proteomes" id="UP001301728"/>
    </source>
</evidence>
<dbReference type="PANTHER" id="PTHR43014:SF2">
    <property type="entry name" value="MERCURIC REDUCTASE"/>
    <property type="match status" value="1"/>
</dbReference>
<name>A0ABU5TYT9_9CYAN</name>
<dbReference type="Gene3D" id="3.30.390.30">
    <property type="match status" value="1"/>
</dbReference>